<reference evidence="2" key="3">
    <citation type="submission" date="2025-09" db="UniProtKB">
        <authorList>
            <consortium name="Ensembl"/>
        </authorList>
    </citation>
    <scope>IDENTIFICATION</scope>
</reference>
<dbReference type="AlphaFoldDB" id="A0A4W5K2X1"/>
<dbReference type="GeneTree" id="ENSGT01110000267990"/>
<reference evidence="3" key="1">
    <citation type="submission" date="2018-06" db="EMBL/GenBank/DDBJ databases">
        <title>Genome assembly of Danube salmon.</title>
        <authorList>
            <person name="Macqueen D.J."/>
            <person name="Gundappa M.K."/>
        </authorList>
    </citation>
    <scope>NUCLEOTIDE SEQUENCE [LARGE SCALE GENOMIC DNA]</scope>
</reference>
<reference evidence="2" key="2">
    <citation type="submission" date="2025-08" db="UniProtKB">
        <authorList>
            <consortium name="Ensembl"/>
        </authorList>
    </citation>
    <scope>IDENTIFICATION</scope>
</reference>
<sequence length="158" mass="17529">MTRWARANNVHKHKPAEATPWRQEVDIAVGSRGAEGAAEPPEKSEMKPGYGLMGRDICYCECPYAKSFICSKTGHMSRSCPDNPKGLYATDKDCPEHQAASNQVTLGWLFNNTSADHEEVHMPVKKLPLKQAEGSVFSHCGLCVFGMYMIHMDGTRLD</sequence>
<protein>
    <recommendedName>
        <fullName evidence="4">CCHC-type domain-containing protein</fullName>
    </recommendedName>
</protein>
<dbReference type="Proteomes" id="UP000314982">
    <property type="component" value="Unassembled WGS sequence"/>
</dbReference>
<organism evidence="2 3">
    <name type="scientific">Hucho hucho</name>
    <name type="common">huchen</name>
    <dbReference type="NCBI Taxonomy" id="62062"/>
    <lineage>
        <taxon>Eukaryota</taxon>
        <taxon>Metazoa</taxon>
        <taxon>Chordata</taxon>
        <taxon>Craniata</taxon>
        <taxon>Vertebrata</taxon>
        <taxon>Euteleostomi</taxon>
        <taxon>Actinopterygii</taxon>
        <taxon>Neopterygii</taxon>
        <taxon>Teleostei</taxon>
        <taxon>Protacanthopterygii</taxon>
        <taxon>Salmoniformes</taxon>
        <taxon>Salmonidae</taxon>
        <taxon>Salmoninae</taxon>
        <taxon>Hucho</taxon>
    </lineage>
</organism>
<dbReference type="PANTHER" id="PTHR46242:SF1">
    <property type="entry name" value="ZINC FINGER CCHC DOMAIN-CONTAINING PROTEIN 9"/>
    <property type="match status" value="1"/>
</dbReference>
<proteinExistence type="predicted"/>
<evidence type="ECO:0008006" key="4">
    <source>
        <dbReference type="Google" id="ProtNLM"/>
    </source>
</evidence>
<accession>A0A4W5K2X1</accession>
<dbReference type="STRING" id="62062.ENSHHUP00000010252"/>
<evidence type="ECO:0000313" key="3">
    <source>
        <dbReference type="Proteomes" id="UP000314982"/>
    </source>
</evidence>
<dbReference type="Ensembl" id="ENSHHUT00000010574.1">
    <property type="protein sequence ID" value="ENSHHUP00000010252.1"/>
    <property type="gene ID" value="ENSHHUG00000006242.1"/>
</dbReference>
<evidence type="ECO:0000256" key="1">
    <source>
        <dbReference type="SAM" id="MobiDB-lite"/>
    </source>
</evidence>
<name>A0A4W5K2X1_9TELE</name>
<dbReference type="InterPro" id="IPR042246">
    <property type="entry name" value="ZCCHC9"/>
</dbReference>
<keyword evidence="3" id="KW-1185">Reference proteome</keyword>
<dbReference type="PANTHER" id="PTHR46242">
    <property type="entry name" value="ZINC FINGER CCHC DOMAIN-CONTAINING PROTEIN 9 ZCCHC9"/>
    <property type="match status" value="1"/>
</dbReference>
<feature type="region of interest" description="Disordered" evidence="1">
    <location>
        <begin position="1"/>
        <end position="22"/>
    </location>
</feature>
<evidence type="ECO:0000313" key="2">
    <source>
        <dbReference type="Ensembl" id="ENSHHUP00000010252.1"/>
    </source>
</evidence>
<dbReference type="GO" id="GO:0005730">
    <property type="term" value="C:nucleolus"/>
    <property type="evidence" value="ECO:0007669"/>
    <property type="project" value="TreeGrafter"/>
</dbReference>